<accession>I0YYS3</accession>
<keyword evidence="2" id="KW-0472">Membrane</keyword>
<dbReference type="EMBL" id="AGSI01000007">
    <property type="protein sequence ID" value="EIE23542.1"/>
    <property type="molecule type" value="Genomic_DNA"/>
</dbReference>
<dbReference type="Proteomes" id="UP000007264">
    <property type="component" value="Unassembled WGS sequence"/>
</dbReference>
<feature type="transmembrane region" description="Helical" evidence="2">
    <location>
        <begin position="114"/>
        <end position="132"/>
    </location>
</feature>
<reference evidence="3 4" key="1">
    <citation type="journal article" date="2012" name="Genome Biol.">
        <title>The genome of the polar eukaryotic microalga coccomyxa subellipsoidea reveals traits of cold adaptation.</title>
        <authorList>
            <person name="Blanc G."/>
            <person name="Agarkova I."/>
            <person name="Grimwood J."/>
            <person name="Kuo A."/>
            <person name="Brueggeman A."/>
            <person name="Dunigan D."/>
            <person name="Gurnon J."/>
            <person name="Ladunga I."/>
            <person name="Lindquist E."/>
            <person name="Lucas S."/>
            <person name="Pangilinan J."/>
            <person name="Proschold T."/>
            <person name="Salamov A."/>
            <person name="Schmutz J."/>
            <person name="Weeks D."/>
            <person name="Yamada T."/>
            <person name="Claverie J.M."/>
            <person name="Grigoriev I."/>
            <person name="Van Etten J."/>
            <person name="Lomsadze A."/>
            <person name="Borodovsky M."/>
        </authorList>
    </citation>
    <scope>NUCLEOTIDE SEQUENCE [LARGE SCALE GENOMIC DNA]</scope>
    <source>
        <strain evidence="3 4">C-169</strain>
    </source>
</reference>
<evidence type="ECO:0000256" key="2">
    <source>
        <dbReference type="SAM" id="Phobius"/>
    </source>
</evidence>
<feature type="compositionally biased region" description="Polar residues" evidence="1">
    <location>
        <begin position="242"/>
        <end position="251"/>
    </location>
</feature>
<dbReference type="KEGG" id="csl:COCSUDRAFT_47337"/>
<organism evidence="3 4">
    <name type="scientific">Coccomyxa subellipsoidea (strain C-169)</name>
    <name type="common">Green microalga</name>
    <dbReference type="NCBI Taxonomy" id="574566"/>
    <lineage>
        <taxon>Eukaryota</taxon>
        <taxon>Viridiplantae</taxon>
        <taxon>Chlorophyta</taxon>
        <taxon>core chlorophytes</taxon>
        <taxon>Trebouxiophyceae</taxon>
        <taxon>Trebouxiophyceae incertae sedis</taxon>
        <taxon>Coccomyxaceae</taxon>
        <taxon>Coccomyxa</taxon>
        <taxon>Coccomyxa subellipsoidea</taxon>
    </lineage>
</organism>
<keyword evidence="2" id="KW-1133">Transmembrane helix</keyword>
<evidence type="ECO:0000256" key="1">
    <source>
        <dbReference type="SAM" id="MobiDB-lite"/>
    </source>
</evidence>
<dbReference type="OrthoDB" id="10341695at2759"/>
<gene>
    <name evidence="3" type="ORF">COCSUDRAFT_47337</name>
</gene>
<evidence type="ECO:0000313" key="3">
    <source>
        <dbReference type="EMBL" id="EIE23542.1"/>
    </source>
</evidence>
<keyword evidence="2" id="KW-0812">Transmembrane</keyword>
<keyword evidence="4" id="KW-1185">Reference proteome</keyword>
<feature type="transmembrane region" description="Helical" evidence="2">
    <location>
        <begin position="20"/>
        <end position="43"/>
    </location>
</feature>
<dbReference type="RefSeq" id="XP_005648086.1">
    <property type="nucleotide sequence ID" value="XM_005648029.1"/>
</dbReference>
<comment type="caution">
    <text evidence="3">The sequence shown here is derived from an EMBL/GenBank/DDBJ whole genome shotgun (WGS) entry which is preliminary data.</text>
</comment>
<feature type="transmembrane region" description="Helical" evidence="2">
    <location>
        <begin position="55"/>
        <end position="74"/>
    </location>
</feature>
<evidence type="ECO:0000313" key="4">
    <source>
        <dbReference type="Proteomes" id="UP000007264"/>
    </source>
</evidence>
<feature type="region of interest" description="Disordered" evidence="1">
    <location>
        <begin position="240"/>
        <end position="264"/>
    </location>
</feature>
<protein>
    <submittedName>
        <fullName evidence="3">Uncharacterized protein</fullName>
    </submittedName>
</protein>
<name>I0YYS3_COCSC</name>
<dbReference type="AlphaFoldDB" id="I0YYS3"/>
<dbReference type="GeneID" id="17041534"/>
<feature type="transmembrane region" description="Helical" evidence="2">
    <location>
        <begin position="144"/>
        <end position="167"/>
    </location>
</feature>
<sequence length="264" mass="29175">MLLLPPNFLKQEDKAVEFLSGIFQFLGGAVVLIGGFAASSLAYHPSRHASISWLIPVYVAPMIGAYILTTAYIFRTVVAANRDFAERLFEWETAGPTRDSKPRLRWFAFQPRNILWWGGMILSLGGVMFDFATTARLAGQFWTVHYTAMQSGSTMYFGAAFLPIMYANLLPRSFRLCQAIGYGVGSLMLMAGGVLMIVKMATREDDSEVALHQKVEHDDMEAINSKLLAMAEVLGHSRDKLSYQQQPQSAGVSPAPKLSPGVNR</sequence>
<proteinExistence type="predicted"/>
<feature type="transmembrane region" description="Helical" evidence="2">
    <location>
        <begin position="179"/>
        <end position="198"/>
    </location>
</feature>